<organism evidence="6 7">
    <name type="scientific">Ectocarpus siliculosus</name>
    <name type="common">Brown alga</name>
    <name type="synonym">Conferva siliculosa</name>
    <dbReference type="NCBI Taxonomy" id="2880"/>
    <lineage>
        <taxon>Eukaryota</taxon>
        <taxon>Sar</taxon>
        <taxon>Stramenopiles</taxon>
        <taxon>Ochrophyta</taxon>
        <taxon>PX clade</taxon>
        <taxon>Phaeophyceae</taxon>
        <taxon>Ectocarpales</taxon>
        <taxon>Ectocarpaceae</taxon>
        <taxon>Ectocarpus</taxon>
    </lineage>
</organism>
<dbReference type="Pfam" id="PF00066">
    <property type="entry name" value="Notch"/>
    <property type="match status" value="1"/>
</dbReference>
<dbReference type="SMART" id="SM00004">
    <property type="entry name" value="NL"/>
    <property type="match status" value="1"/>
</dbReference>
<protein>
    <recommendedName>
        <fullName evidence="5">LNR domain-containing protein</fullName>
    </recommendedName>
</protein>
<evidence type="ECO:0000256" key="4">
    <source>
        <dbReference type="SAM" id="SignalP"/>
    </source>
</evidence>
<evidence type="ECO:0000256" key="3">
    <source>
        <dbReference type="ARBA" id="ARBA00023180"/>
    </source>
</evidence>
<evidence type="ECO:0000259" key="5">
    <source>
        <dbReference type="SMART" id="SM00004"/>
    </source>
</evidence>
<dbReference type="InterPro" id="IPR000800">
    <property type="entry name" value="Notch_dom"/>
</dbReference>
<keyword evidence="3" id="KW-0325">Glycoprotein</keyword>
<keyword evidence="1" id="KW-0677">Repeat</keyword>
<feature type="chain" id="PRO_5003096208" description="LNR domain-containing protein" evidence="4">
    <location>
        <begin position="24"/>
        <end position="172"/>
    </location>
</feature>
<dbReference type="AlphaFoldDB" id="D7G6M7"/>
<keyword evidence="2" id="KW-1015">Disulfide bond</keyword>
<feature type="signal peptide" evidence="4">
    <location>
        <begin position="1"/>
        <end position="23"/>
    </location>
</feature>
<sequence>MTKHSSRLLGVLGAAVVLSSVAANSLSSSGCWDALYGDGYCTPPNNNAECGYDGGDCCECTCQTQSDDDYYSGRCDKEYMACIDPDASCVDDDDVTIELVANCSHAGAIGDGICEKGNNNPECGTLALETSTPNGKKYPVKKGGFARFRGHDHTPETLFNGFVRVRINKITP</sequence>
<accession>D7G6M7</accession>
<evidence type="ECO:0000313" key="6">
    <source>
        <dbReference type="EMBL" id="CBJ33966.1"/>
    </source>
</evidence>
<gene>
    <name evidence="6" type="ORF">Esi_0773_0002</name>
</gene>
<dbReference type="Proteomes" id="UP000002630">
    <property type="component" value="Unassembled WGS sequence"/>
</dbReference>
<dbReference type="OrthoDB" id="10454735at2759"/>
<dbReference type="InParanoid" id="D7G6M7"/>
<reference evidence="6 7" key="1">
    <citation type="journal article" date="2010" name="Nature">
        <title>The Ectocarpus genome and the independent evolution of multicellularity in brown algae.</title>
        <authorList>
            <person name="Cock J.M."/>
            <person name="Sterck L."/>
            <person name="Rouze P."/>
            <person name="Scornet D."/>
            <person name="Allen A.E."/>
            <person name="Amoutzias G."/>
            <person name="Anthouard V."/>
            <person name="Artiguenave F."/>
            <person name="Aury J.M."/>
            <person name="Badger J.H."/>
            <person name="Beszteri B."/>
            <person name="Billiau K."/>
            <person name="Bonnet E."/>
            <person name="Bothwell J.H."/>
            <person name="Bowler C."/>
            <person name="Boyen C."/>
            <person name="Brownlee C."/>
            <person name="Carrano C.J."/>
            <person name="Charrier B."/>
            <person name="Cho G.Y."/>
            <person name="Coelho S.M."/>
            <person name="Collen J."/>
            <person name="Corre E."/>
            <person name="Da Silva C."/>
            <person name="Delage L."/>
            <person name="Delaroque N."/>
            <person name="Dittami S.M."/>
            <person name="Doulbeau S."/>
            <person name="Elias M."/>
            <person name="Farnham G."/>
            <person name="Gachon C.M."/>
            <person name="Gschloessl B."/>
            <person name="Heesch S."/>
            <person name="Jabbari K."/>
            <person name="Jubin C."/>
            <person name="Kawai H."/>
            <person name="Kimura K."/>
            <person name="Kloareg B."/>
            <person name="Kupper F.C."/>
            <person name="Lang D."/>
            <person name="Le Bail A."/>
            <person name="Leblanc C."/>
            <person name="Lerouge P."/>
            <person name="Lohr M."/>
            <person name="Lopez P.J."/>
            <person name="Martens C."/>
            <person name="Maumus F."/>
            <person name="Michel G."/>
            <person name="Miranda-Saavedra D."/>
            <person name="Morales J."/>
            <person name="Moreau H."/>
            <person name="Motomura T."/>
            <person name="Nagasato C."/>
            <person name="Napoli C.A."/>
            <person name="Nelson D.R."/>
            <person name="Nyvall-Collen P."/>
            <person name="Peters A.F."/>
            <person name="Pommier C."/>
            <person name="Potin P."/>
            <person name="Poulain J."/>
            <person name="Quesneville H."/>
            <person name="Read B."/>
            <person name="Rensing S.A."/>
            <person name="Ritter A."/>
            <person name="Rousvoal S."/>
            <person name="Samanta M."/>
            <person name="Samson G."/>
            <person name="Schroeder D.C."/>
            <person name="Segurens B."/>
            <person name="Strittmatter M."/>
            <person name="Tonon T."/>
            <person name="Tregear J.W."/>
            <person name="Valentin K."/>
            <person name="von Dassow P."/>
            <person name="Yamagishi T."/>
            <person name="Van de Peer Y."/>
            <person name="Wincker P."/>
        </authorList>
    </citation>
    <scope>NUCLEOTIDE SEQUENCE [LARGE SCALE GENOMIC DNA]</scope>
    <source>
        <strain evidence="7">Ec32 / CCAP1310/4</strain>
    </source>
</reference>
<evidence type="ECO:0000256" key="1">
    <source>
        <dbReference type="ARBA" id="ARBA00022737"/>
    </source>
</evidence>
<dbReference type="PROSITE" id="PS51257">
    <property type="entry name" value="PROKAR_LIPOPROTEIN"/>
    <property type="match status" value="1"/>
</dbReference>
<evidence type="ECO:0000256" key="2">
    <source>
        <dbReference type="ARBA" id="ARBA00023157"/>
    </source>
</evidence>
<keyword evidence="7" id="KW-1185">Reference proteome</keyword>
<dbReference type="Gene3D" id="4.10.470.20">
    <property type="match status" value="1"/>
</dbReference>
<feature type="domain" description="LNR" evidence="5">
    <location>
        <begin position="16"/>
        <end position="58"/>
    </location>
</feature>
<proteinExistence type="predicted"/>
<dbReference type="EMBL" id="FN649760">
    <property type="protein sequence ID" value="CBJ33966.1"/>
    <property type="molecule type" value="Genomic_DNA"/>
</dbReference>
<evidence type="ECO:0000313" key="7">
    <source>
        <dbReference type="Proteomes" id="UP000002630"/>
    </source>
</evidence>
<name>D7G6M7_ECTSI</name>
<keyword evidence="4" id="KW-0732">Signal</keyword>